<comment type="subcellular location">
    <subcellularLocation>
        <location evidence="1">Cell outer membrane</location>
        <topology evidence="1">Multi-pass membrane protein</topology>
    </subcellularLocation>
</comment>
<dbReference type="Proteomes" id="UP000323105">
    <property type="component" value="Unassembled WGS sequence"/>
</dbReference>
<comment type="caution">
    <text evidence="11">The sequence shown here is derived from an EMBL/GenBank/DDBJ whole genome shotgun (WGS) entry which is preliminary data.</text>
</comment>
<proteinExistence type="predicted"/>
<evidence type="ECO:0000256" key="10">
    <source>
        <dbReference type="ARBA" id="ARBA00023237"/>
    </source>
</evidence>
<dbReference type="GO" id="GO:0046930">
    <property type="term" value="C:pore complex"/>
    <property type="evidence" value="ECO:0007669"/>
    <property type="project" value="UniProtKB-KW"/>
</dbReference>
<keyword evidence="7" id="KW-0406">Ion transport</keyword>
<keyword evidence="4" id="KW-1134">Transmembrane beta strand</keyword>
<evidence type="ECO:0000256" key="7">
    <source>
        <dbReference type="ARBA" id="ARBA00023065"/>
    </source>
</evidence>
<keyword evidence="3" id="KW-0813">Transport</keyword>
<evidence type="ECO:0000256" key="6">
    <source>
        <dbReference type="ARBA" id="ARBA00022729"/>
    </source>
</evidence>
<name>A0A1Y1J6W8_COMTE</name>
<dbReference type="PRINTS" id="PR00184">
    <property type="entry name" value="NEISSPPORIN"/>
</dbReference>
<evidence type="ECO:0000256" key="5">
    <source>
        <dbReference type="ARBA" id="ARBA00022692"/>
    </source>
</evidence>
<dbReference type="InterPro" id="IPR023614">
    <property type="entry name" value="Porin_dom_sf"/>
</dbReference>
<reference evidence="11 12" key="1">
    <citation type="journal article" date="2019" name="Microbiol. Resour. Announc.">
        <title>Draft Genome Sequence of Comamonas testosteroni TA441, a Bacterium That Has a Cryptic Phenol Degradation Gene Cluster.</title>
        <authorList>
            <person name="Arai H."/>
            <person name="Ishii M."/>
        </authorList>
    </citation>
    <scope>NUCLEOTIDE SEQUENCE [LARGE SCALE GENOMIC DNA]</scope>
    <source>
        <strain evidence="11 12">TA441</strain>
    </source>
</reference>
<evidence type="ECO:0000256" key="2">
    <source>
        <dbReference type="ARBA" id="ARBA00011233"/>
    </source>
</evidence>
<dbReference type="AlphaFoldDB" id="A0A1Y1J6W8"/>
<accession>A0A1Y1J6W8</accession>
<keyword evidence="9" id="KW-0472">Membrane</keyword>
<evidence type="ECO:0000313" key="11">
    <source>
        <dbReference type="EMBL" id="GEQ74416.1"/>
    </source>
</evidence>
<dbReference type="InterPro" id="IPR050298">
    <property type="entry name" value="Gram-neg_bact_OMP"/>
</dbReference>
<keyword evidence="6" id="KW-0732">Signal</keyword>
<keyword evidence="8" id="KW-0626">Porin</keyword>
<evidence type="ECO:0000256" key="9">
    <source>
        <dbReference type="ARBA" id="ARBA00023136"/>
    </source>
</evidence>
<dbReference type="PANTHER" id="PTHR34501">
    <property type="entry name" value="PROTEIN YDDL-RELATED"/>
    <property type="match status" value="1"/>
</dbReference>
<gene>
    <name evidence="11" type="ORF">CTTA_1421</name>
</gene>
<dbReference type="SUPFAM" id="SSF56935">
    <property type="entry name" value="Porins"/>
    <property type="match status" value="1"/>
</dbReference>
<dbReference type="PRINTS" id="PR00182">
    <property type="entry name" value="ECOLNEIPORIN"/>
</dbReference>
<dbReference type="RefSeq" id="WP_087085079.1">
    <property type="nucleotide sequence ID" value="NZ_BKBW01000002.1"/>
</dbReference>
<comment type="subunit">
    <text evidence="2">Homotrimer.</text>
</comment>
<dbReference type="Pfam" id="PF13609">
    <property type="entry name" value="Porin_4"/>
    <property type="match status" value="1"/>
</dbReference>
<evidence type="ECO:0000256" key="3">
    <source>
        <dbReference type="ARBA" id="ARBA00022448"/>
    </source>
</evidence>
<dbReference type="EMBL" id="BKBW01000002">
    <property type="protein sequence ID" value="GEQ74416.1"/>
    <property type="molecule type" value="Genomic_DNA"/>
</dbReference>
<keyword evidence="5" id="KW-0812">Transmembrane</keyword>
<evidence type="ECO:0000256" key="4">
    <source>
        <dbReference type="ARBA" id="ARBA00022452"/>
    </source>
</evidence>
<dbReference type="InterPro" id="IPR033900">
    <property type="entry name" value="Gram_neg_porin_domain"/>
</dbReference>
<dbReference type="InterPro" id="IPR001702">
    <property type="entry name" value="Porin_Gram-ve"/>
</dbReference>
<protein>
    <submittedName>
        <fullName evidence="11">Porin</fullName>
    </submittedName>
</protein>
<evidence type="ECO:0000313" key="12">
    <source>
        <dbReference type="Proteomes" id="UP000323105"/>
    </source>
</evidence>
<keyword evidence="10" id="KW-0998">Cell outer membrane</keyword>
<organism evidence="11 12">
    <name type="scientific">Comamonas testosteroni</name>
    <name type="common">Pseudomonas testosteroni</name>
    <dbReference type="NCBI Taxonomy" id="285"/>
    <lineage>
        <taxon>Bacteria</taxon>
        <taxon>Pseudomonadati</taxon>
        <taxon>Pseudomonadota</taxon>
        <taxon>Betaproteobacteria</taxon>
        <taxon>Burkholderiales</taxon>
        <taxon>Comamonadaceae</taxon>
        <taxon>Comamonas</taxon>
    </lineage>
</organism>
<dbReference type="GO" id="GO:0015288">
    <property type="term" value="F:porin activity"/>
    <property type="evidence" value="ECO:0007669"/>
    <property type="project" value="UniProtKB-KW"/>
</dbReference>
<sequence>MKKSLIALAVLAASGAAMAQSSVTLFGVVDTGVSYVKGNGSAGNSNYGLHNGSNASSRLGFRGVEDLGGGLKAGFWLEGAIGTDVGDGSGAGLKGGSGFQFGRRSTVSLMGNFGEVRLGRDEVVAYNKLSAHSNFSVIGVGGFRGWANSQGDAIRQNNKITYFTPNFSGFTAGVDYAFGEKAGDGQNGRYFGGFVAYNNGPLAVTLGADRKNNPSTTDGSYGGSNAAFTQGDKLDSYGLGATYDFGVAKVNGLALQVKEKGAVVNSKLTSYALGVSAPVGGVGEVKAQYALYKAGGDLSGKAHQLSLGYVHNLSKRTALYGTYSFLKNKDNAQFTLGGVPSYAVGAGKASNGVQVGIRHAF</sequence>
<dbReference type="Gene3D" id="2.40.160.10">
    <property type="entry name" value="Porin"/>
    <property type="match status" value="1"/>
</dbReference>
<dbReference type="GO" id="GO:0009279">
    <property type="term" value="C:cell outer membrane"/>
    <property type="evidence" value="ECO:0007669"/>
    <property type="project" value="UniProtKB-SubCell"/>
</dbReference>
<dbReference type="PANTHER" id="PTHR34501:SF9">
    <property type="entry name" value="MAJOR OUTER MEMBRANE PROTEIN P.IA"/>
    <property type="match status" value="1"/>
</dbReference>
<evidence type="ECO:0000256" key="1">
    <source>
        <dbReference type="ARBA" id="ARBA00004571"/>
    </source>
</evidence>
<dbReference type="InterPro" id="IPR002299">
    <property type="entry name" value="Porin_Neis"/>
</dbReference>
<dbReference type="GO" id="GO:0034220">
    <property type="term" value="P:monoatomic ion transmembrane transport"/>
    <property type="evidence" value="ECO:0007669"/>
    <property type="project" value="InterPro"/>
</dbReference>
<dbReference type="CDD" id="cd00342">
    <property type="entry name" value="gram_neg_porins"/>
    <property type="match status" value="1"/>
</dbReference>
<evidence type="ECO:0000256" key="8">
    <source>
        <dbReference type="ARBA" id="ARBA00023114"/>
    </source>
</evidence>